<evidence type="ECO:0008006" key="3">
    <source>
        <dbReference type="Google" id="ProtNLM"/>
    </source>
</evidence>
<proteinExistence type="predicted"/>
<dbReference type="Proteomes" id="UP001482620">
    <property type="component" value="Unassembled WGS sequence"/>
</dbReference>
<evidence type="ECO:0000313" key="2">
    <source>
        <dbReference type="Proteomes" id="UP001482620"/>
    </source>
</evidence>
<comment type="caution">
    <text evidence="1">The sequence shown here is derived from an EMBL/GenBank/DDBJ whole genome shotgun (WGS) entry which is preliminary data.</text>
</comment>
<evidence type="ECO:0000313" key="1">
    <source>
        <dbReference type="EMBL" id="MEQ2238542.1"/>
    </source>
</evidence>
<name>A0ABV0U1T0_9TELE</name>
<dbReference type="InterPro" id="IPR010405">
    <property type="entry name" value="COBRA1"/>
</dbReference>
<organism evidence="1 2">
    <name type="scientific">Ilyodon furcidens</name>
    <name type="common">goldbreast splitfin</name>
    <dbReference type="NCBI Taxonomy" id="33524"/>
    <lineage>
        <taxon>Eukaryota</taxon>
        <taxon>Metazoa</taxon>
        <taxon>Chordata</taxon>
        <taxon>Craniata</taxon>
        <taxon>Vertebrata</taxon>
        <taxon>Euteleostomi</taxon>
        <taxon>Actinopterygii</taxon>
        <taxon>Neopterygii</taxon>
        <taxon>Teleostei</taxon>
        <taxon>Neoteleostei</taxon>
        <taxon>Acanthomorphata</taxon>
        <taxon>Ovalentaria</taxon>
        <taxon>Atherinomorphae</taxon>
        <taxon>Cyprinodontiformes</taxon>
        <taxon>Goodeidae</taxon>
        <taxon>Ilyodon</taxon>
    </lineage>
</organism>
<protein>
    <recommendedName>
        <fullName evidence="3">Negative elongation factor B</fullName>
    </recommendedName>
</protein>
<sequence>MENGILLPTLQSALPFLDLHGTPRLEFHQSVFDELRDKLMEQVAVIAEGKEEDRYGKLEELLEKSFPLVKMPSIQPVVMQVLKHLPKVPEKKLKMVMADKELYKVCAVEVKRQIWQDNQALFGDEVSPLLKQYIVEKEAALFSSDLSILHNFFSPTPKTRRQGEVVLKLTQMIGKNVKLYDMVLQFLRTLFLRTRNVHYCTLRAELLMSLHDLDISEICSVDPCHKFTWCLDACIREKFVDGKRARELQGFLDGVKKGQEQVLGDLSMILCDPFACNTLVLSIIRNIQELLSQDALPRVSSV</sequence>
<reference evidence="1 2" key="1">
    <citation type="submission" date="2021-06" db="EMBL/GenBank/DDBJ databases">
        <authorList>
            <person name="Palmer J.M."/>
        </authorList>
    </citation>
    <scope>NUCLEOTIDE SEQUENCE [LARGE SCALE GENOMIC DNA]</scope>
    <source>
        <strain evidence="2">if_2019</strain>
        <tissue evidence="1">Muscle</tissue>
    </source>
</reference>
<accession>A0ABV0U1T0</accession>
<dbReference type="EMBL" id="JAHRIQ010052367">
    <property type="protein sequence ID" value="MEQ2238542.1"/>
    <property type="molecule type" value="Genomic_DNA"/>
</dbReference>
<gene>
    <name evidence="1" type="ORF">ILYODFUR_034104</name>
</gene>
<dbReference type="PANTHER" id="PTHR13503">
    <property type="entry name" value="NEGATIVE ELONGATION FACTOR COMPLEX MEMBER B"/>
    <property type="match status" value="1"/>
</dbReference>
<dbReference type="PANTHER" id="PTHR13503:SF3">
    <property type="entry name" value="NEGATIVE ELONGATION FACTOR B"/>
    <property type="match status" value="1"/>
</dbReference>
<dbReference type="Pfam" id="PF06209">
    <property type="entry name" value="COBRA1"/>
    <property type="match status" value="1"/>
</dbReference>
<keyword evidence="2" id="KW-1185">Reference proteome</keyword>